<dbReference type="AlphaFoldDB" id="A0AAV9LRI4"/>
<dbReference type="GO" id="GO:0009772">
    <property type="term" value="P:photosynthetic electron transport in photosystem II"/>
    <property type="evidence" value="ECO:0007669"/>
    <property type="project" value="InterPro"/>
</dbReference>
<protein>
    <submittedName>
        <fullName evidence="1">Uncharacterized protein</fullName>
    </submittedName>
</protein>
<evidence type="ECO:0000313" key="1">
    <source>
        <dbReference type="EMBL" id="KAK4728332.1"/>
    </source>
</evidence>
<evidence type="ECO:0000313" key="2">
    <source>
        <dbReference type="Proteomes" id="UP001311915"/>
    </source>
</evidence>
<dbReference type="InterPro" id="IPR036854">
    <property type="entry name" value="Photo_II_D1/D2_sf"/>
</dbReference>
<dbReference type="Proteomes" id="UP001311915">
    <property type="component" value="Unassembled WGS sequence"/>
</dbReference>
<gene>
    <name evidence="1" type="ORF">R3W88_021320</name>
</gene>
<reference evidence="1 2" key="1">
    <citation type="submission" date="2023-10" db="EMBL/GenBank/DDBJ databases">
        <title>Genome-Wide Identification Analysis in wild type Solanum Pinnatisectum Reveals Some Genes Defensing Phytophthora Infestans.</title>
        <authorList>
            <person name="Sun C."/>
        </authorList>
    </citation>
    <scope>NUCLEOTIDE SEQUENCE [LARGE SCALE GENOMIC DNA]</scope>
    <source>
        <strain evidence="1">LQN</strain>
        <tissue evidence="1">Leaf</tissue>
    </source>
</reference>
<organism evidence="1 2">
    <name type="scientific">Solanum pinnatisectum</name>
    <name type="common">tansyleaf nightshade</name>
    <dbReference type="NCBI Taxonomy" id="50273"/>
    <lineage>
        <taxon>Eukaryota</taxon>
        <taxon>Viridiplantae</taxon>
        <taxon>Streptophyta</taxon>
        <taxon>Embryophyta</taxon>
        <taxon>Tracheophyta</taxon>
        <taxon>Spermatophyta</taxon>
        <taxon>Magnoliopsida</taxon>
        <taxon>eudicotyledons</taxon>
        <taxon>Gunneridae</taxon>
        <taxon>Pentapetalae</taxon>
        <taxon>asterids</taxon>
        <taxon>lamiids</taxon>
        <taxon>Solanales</taxon>
        <taxon>Solanaceae</taxon>
        <taxon>Solanoideae</taxon>
        <taxon>Solaneae</taxon>
        <taxon>Solanum</taxon>
    </lineage>
</organism>
<proteinExistence type="predicted"/>
<dbReference type="EMBL" id="JAWPEI010000004">
    <property type="protein sequence ID" value="KAK4728332.1"/>
    <property type="molecule type" value="Genomic_DNA"/>
</dbReference>
<name>A0AAV9LRI4_9SOLN</name>
<dbReference type="SUPFAM" id="SSF81483">
    <property type="entry name" value="Bacterial photosystem II reaction centre, L and M subunits"/>
    <property type="match status" value="1"/>
</dbReference>
<comment type="caution">
    <text evidence="1">The sequence shown here is derived from an EMBL/GenBank/DDBJ whole genome shotgun (WGS) entry which is preliminary data.</text>
</comment>
<keyword evidence="2" id="KW-1185">Reference proteome</keyword>
<sequence>MIKCFDDRSSKMMGDFLSRIEHISKGLGRVKSGKRFYFILRLVEFVSTLNSLSRNLCLNSILKGGSSFGDMMGVAVYWYLLCYMPFMPKKLIQWSPLNRLWSQIFGVAFSNKRWLHFFMLFVRCRFMDECSWSSRSVANLRAYDFVSRKFARWKIHEFETFYKNILLSEGIRAWMAAQDRPHKNLIFHEEVTTWKGSLMEL</sequence>
<accession>A0AAV9LRI4</accession>